<dbReference type="SUPFAM" id="SSF101898">
    <property type="entry name" value="NHL repeat"/>
    <property type="match status" value="1"/>
</dbReference>
<feature type="signal peptide" evidence="1">
    <location>
        <begin position="1"/>
        <end position="20"/>
    </location>
</feature>
<evidence type="ECO:0000256" key="1">
    <source>
        <dbReference type="SAM" id="SignalP"/>
    </source>
</evidence>
<dbReference type="InterPro" id="IPR015943">
    <property type="entry name" value="WD40/YVTN_repeat-like_dom_sf"/>
</dbReference>
<dbReference type="RefSeq" id="WP_076928262.1">
    <property type="nucleotide sequence ID" value="NZ_LT605205.1"/>
</dbReference>
<keyword evidence="1" id="KW-0732">Signal</keyword>
<sequence>MKLSQIGIFLCLLFVKPVSAGTVSPVKDEPYAVPVSVKYTLSPKWKDVHFKKVVADGDNSIFILTDAGLFRDFPGEMISKDLLYASLADKYPVDICIQEGTGYLYYLYPDRFLTNKHAGAICSLLPENKYRHIAVNSNDDVLLVGEQAGVLYNRNTKIRELGIPHSELIRLYVSDDQFWYLSATGIYLLNHDKWVKIHSGNNLTAMAFNRDKIAVGTTDGYYVIDRNGKIVEPHNNRLPVPVINHMLTVDGKYWFATDQGAFVKQPERFDYYASERWLDQDKVIDMAADNDGNLYFLTPTGLNKVQFEQETLAEKAEFMQDNLRKYHLRYGFSAASRLVDPDDPTTMRLDDDDNDGLWTSFYLGSQAFRYAVTKEEKAKEYVWESFEAFERLLTIHPIEGFSARTFERTGYIAGDTIPWRPAPDKNWWWKGTTSTDEFVGYLFITSVIDQFAAQTPEEKKRVADYFDAIMTHIITNDYYFIDYDGKPTLWGRWNPEYVNSFATTQFDRRLNSTLTITGLQLAYKLTGKDIYKSEAFRMMEEHGYLDNMKIPMGNIRFTSGFQHQGITMGEDWNHSDDEMAFLTYWVLYHYAFDDTLKQEYAKMIRDHWEIEKPERNALWNLLAYGTSGDIDLESTIWYLQGFPKDRNRYVVKNSHRKDLEFLPKDIHTNFREQTTTELLPKRERPLNRHNNNEFIIDGGRGAHQQLTGDEFLLPYWMARFLSVIQ</sequence>
<proteinExistence type="predicted"/>
<dbReference type="AlphaFoldDB" id="A0A1R3SR16"/>
<evidence type="ECO:0000313" key="3">
    <source>
        <dbReference type="Proteomes" id="UP000187464"/>
    </source>
</evidence>
<dbReference type="KEGG" id="psac:PSM36_0027"/>
<dbReference type="Gene3D" id="2.130.10.10">
    <property type="entry name" value="YVTN repeat-like/Quinoprotein amine dehydrogenase"/>
    <property type="match status" value="1"/>
</dbReference>
<dbReference type="Proteomes" id="UP000187464">
    <property type="component" value="Chromosome I"/>
</dbReference>
<reference evidence="3" key="1">
    <citation type="submission" date="2016-08" db="EMBL/GenBank/DDBJ databases">
        <authorList>
            <person name="Wibberg D."/>
        </authorList>
    </citation>
    <scope>NUCLEOTIDE SEQUENCE [LARGE SCALE GENOMIC DNA]</scope>
</reference>
<protein>
    <submittedName>
        <fullName evidence="2">Putative secreted protein</fullName>
    </submittedName>
</protein>
<dbReference type="EMBL" id="LT605205">
    <property type="protein sequence ID" value="SCD18863.1"/>
    <property type="molecule type" value="Genomic_DNA"/>
</dbReference>
<name>A0A1R3SR16_9BACT</name>
<gene>
    <name evidence="2" type="ORF">PSM36_0027</name>
</gene>
<accession>A0A1R3SR16</accession>
<feature type="chain" id="PRO_5012322667" evidence="1">
    <location>
        <begin position="21"/>
        <end position="725"/>
    </location>
</feature>
<keyword evidence="3" id="KW-1185">Reference proteome</keyword>
<dbReference type="STRING" id="1642647.PSM36_0027"/>
<evidence type="ECO:0000313" key="2">
    <source>
        <dbReference type="EMBL" id="SCD18863.1"/>
    </source>
</evidence>
<organism evidence="2 3">
    <name type="scientific">Proteiniphilum saccharofermentans</name>
    <dbReference type="NCBI Taxonomy" id="1642647"/>
    <lineage>
        <taxon>Bacteria</taxon>
        <taxon>Pseudomonadati</taxon>
        <taxon>Bacteroidota</taxon>
        <taxon>Bacteroidia</taxon>
        <taxon>Bacteroidales</taxon>
        <taxon>Dysgonomonadaceae</taxon>
        <taxon>Proteiniphilum</taxon>
    </lineage>
</organism>